<accession>A0A0K8MD73</accession>
<proteinExistence type="predicted"/>
<evidence type="ECO:0000313" key="2">
    <source>
        <dbReference type="Proteomes" id="UP000036771"/>
    </source>
</evidence>
<reference evidence="1 2" key="1">
    <citation type="submission" date="2015-03" db="EMBL/GenBank/DDBJ databases">
        <title>Caedibacter varicaedens, whole genome shotgun sequence.</title>
        <authorList>
            <person name="Suzuki H."/>
            <person name="Dapper A.L."/>
            <person name="Gibson A.K."/>
            <person name="Jackson C."/>
            <person name="Lee H."/>
            <person name="Pejaver V.R."/>
            <person name="Doak T."/>
            <person name="Lynch M."/>
        </authorList>
    </citation>
    <scope>NUCLEOTIDE SEQUENCE [LARGE SCALE GENOMIC DNA]</scope>
</reference>
<evidence type="ECO:0000313" key="1">
    <source>
        <dbReference type="EMBL" id="GAO98168.1"/>
    </source>
</evidence>
<dbReference type="EMBL" id="BBVC01000027">
    <property type="protein sequence ID" value="GAO98168.1"/>
    <property type="molecule type" value="Genomic_DNA"/>
</dbReference>
<organism evidence="1 2">
    <name type="scientific">Caedimonas varicaedens</name>
    <dbReference type="NCBI Taxonomy" id="1629334"/>
    <lineage>
        <taxon>Bacteria</taxon>
        <taxon>Pseudomonadati</taxon>
        <taxon>Pseudomonadota</taxon>
        <taxon>Alphaproteobacteria</taxon>
        <taxon>Holosporales</taxon>
        <taxon>Caedimonadaceae</taxon>
        <taxon>Caedimonas</taxon>
    </lineage>
</organism>
<dbReference type="AlphaFoldDB" id="A0A0K8MD73"/>
<sequence>MRAANTQTTPEIMVINDFVPSLTEPSREDVQQTLDNLFHWKFPEEDEPCGRLNLDAGGFFCQQTDEQEWREDYYASIRL</sequence>
<comment type="caution">
    <text evidence="1">The sequence shown here is derived from an EMBL/GenBank/DDBJ whole genome shotgun (WGS) entry which is preliminary data.</text>
</comment>
<gene>
    <name evidence="1" type="ORF">Cva_00816</name>
</gene>
<keyword evidence="2" id="KW-1185">Reference proteome</keyword>
<dbReference type="Proteomes" id="UP000036771">
    <property type="component" value="Unassembled WGS sequence"/>
</dbReference>
<name>A0A0K8MD73_9PROT</name>
<protein>
    <submittedName>
        <fullName evidence="1">Uncharacterized protein</fullName>
    </submittedName>
</protein>
<dbReference type="STRING" id="1629334.Cva_00816"/>